<reference evidence="3" key="1">
    <citation type="submission" date="2016-10" db="EMBL/GenBank/DDBJ databases">
        <authorList>
            <person name="Varghese N."/>
            <person name="Submissions S."/>
        </authorList>
    </citation>
    <scope>NUCLEOTIDE SEQUENCE [LARGE SCALE GENOMIC DNA]</scope>
    <source>
        <strain evidence="3">DSM 15718</strain>
    </source>
</reference>
<feature type="region of interest" description="Disordered" evidence="1">
    <location>
        <begin position="468"/>
        <end position="487"/>
    </location>
</feature>
<evidence type="ECO:0000313" key="2">
    <source>
        <dbReference type="EMBL" id="SDW72673.1"/>
    </source>
</evidence>
<dbReference type="STRING" id="229203.SAMN05444338_104172"/>
<accession>A0A1H2VWJ7</accession>
<name>A0A1H2VWJ7_9FLAO</name>
<gene>
    <name evidence="2" type="ORF">SAMN05444338_104172</name>
</gene>
<sequence length="487" mass="56323">MKNKKIFVFFPDGVGLRNFAFTQFKALGEKKGHQIVYWNNTAFSLKDELGFDEVKIENHRINRLTPIYSRIRKHIELNLSQKKFKDDVYPTYKFPFSYNGLKNILITLYTKLLIGLNSSEKGIVRIRKRINSLERSTEKYQYCKAQLQEHQPDLVFCTTQRATQSISALLAAQDLGITTVAFVYSWDNVPKAMQVVETDYYCVWSDLMKAEVLQYYPFVKESQIFVTGTPQFEPHYDGSLELSREVFCEKYGLDAAKKYICFSGDDETTSPLDQYYLDDLAHAVRSLNTQGYNLGIIYRKCPVDTTNRYDAVIEVNKDLVKVIDPIWKPIGKQWNEVFPTKADLEMLYNVCRHTELVTNVCSSTVFDFVAHDKACIYYNYEQPQLKNGIRDIGQNYKYVHFRSMPSPEAAIFCRDKTELENLVRKILDQQLSNIKDGKKWFEIVAGTNPTQASETIWSAIENCLENSSCGKQNDSRSKKGNQFSSIQ</sequence>
<protein>
    <recommendedName>
        <fullName evidence="4">UDP-N-acetylglucosamine:LPS N-acetylglucosamine transferase</fullName>
    </recommendedName>
</protein>
<evidence type="ECO:0000313" key="3">
    <source>
        <dbReference type="Proteomes" id="UP000198569"/>
    </source>
</evidence>
<proteinExistence type="predicted"/>
<keyword evidence="3" id="KW-1185">Reference proteome</keyword>
<dbReference type="SUPFAM" id="SSF53756">
    <property type="entry name" value="UDP-Glycosyltransferase/glycogen phosphorylase"/>
    <property type="match status" value="1"/>
</dbReference>
<dbReference type="EMBL" id="FNMV01000004">
    <property type="protein sequence ID" value="SDW72673.1"/>
    <property type="molecule type" value="Genomic_DNA"/>
</dbReference>
<dbReference type="RefSeq" id="WP_245709613.1">
    <property type="nucleotide sequence ID" value="NZ_FNMV01000004.1"/>
</dbReference>
<dbReference type="AlphaFoldDB" id="A0A1H2VWJ7"/>
<evidence type="ECO:0008006" key="4">
    <source>
        <dbReference type="Google" id="ProtNLM"/>
    </source>
</evidence>
<evidence type="ECO:0000256" key="1">
    <source>
        <dbReference type="SAM" id="MobiDB-lite"/>
    </source>
</evidence>
<organism evidence="2 3">
    <name type="scientific">Flavobacterium degerlachei</name>
    <dbReference type="NCBI Taxonomy" id="229203"/>
    <lineage>
        <taxon>Bacteria</taxon>
        <taxon>Pseudomonadati</taxon>
        <taxon>Bacteroidota</taxon>
        <taxon>Flavobacteriia</taxon>
        <taxon>Flavobacteriales</taxon>
        <taxon>Flavobacteriaceae</taxon>
        <taxon>Flavobacterium</taxon>
    </lineage>
</organism>
<dbReference type="Proteomes" id="UP000198569">
    <property type="component" value="Unassembled WGS sequence"/>
</dbReference>